<keyword evidence="1" id="KW-0614">Plasmid</keyword>
<accession>A0AA96DX15</accession>
<gene>
    <name evidence="1" type="ORF">RMP68_11220</name>
</gene>
<dbReference type="AlphaFoldDB" id="A0AA96DX15"/>
<sequence length="338" mass="38992">MQEPTPEVLRVFEKIAKTHIPFDSDKEYDINSSNKVKAILEELKEIKEKYGKQIDYFTDNRLGIIVAKSFDNNKKNIAGLEEKLNDINLVLDSHIDLIKLFNTDNNLKLNIDGDKVIGALDNTITNAILLNILKQKDLADDTLILFSIGEEHYCKGKKRNCDINEAAYCNDVDDDCRGFKEKNGARKLAKIIKQKKLQKKIKVINLDVTEKDYHKLHNKYNTFDKCNYAAFIEYDPIPDGEEEDNNYAKIKNERYSTLVKFAGFKEKFEEHVIFCDHNEDGTGDNLEKYQDKGIFGITFGLSTSNKIHSKNNYTTKSKIENYTELLKNLIEEIKKVVI</sequence>
<organism evidence="1">
    <name type="scientific">Arcobacter cryaerophilus gv. pseudocryaerophilus</name>
    <dbReference type="NCBI Taxonomy" id="2933791"/>
    <lineage>
        <taxon>Bacteria</taxon>
        <taxon>Pseudomonadati</taxon>
        <taxon>Campylobacterota</taxon>
        <taxon>Epsilonproteobacteria</taxon>
        <taxon>Campylobacterales</taxon>
        <taxon>Arcobacteraceae</taxon>
        <taxon>Aliarcobacter</taxon>
    </lineage>
</organism>
<dbReference type="SUPFAM" id="SSF53187">
    <property type="entry name" value="Zn-dependent exopeptidases"/>
    <property type="match status" value="1"/>
</dbReference>
<dbReference type="EMBL" id="CP134857">
    <property type="protein sequence ID" value="WNL35113.1"/>
    <property type="molecule type" value="Genomic_DNA"/>
</dbReference>
<protein>
    <submittedName>
        <fullName evidence="1">Uncharacterized protein</fullName>
    </submittedName>
</protein>
<dbReference type="Proteomes" id="UP001305220">
    <property type="component" value="Plasmid p82_LEO_62"/>
</dbReference>
<geneLocation type="plasmid" evidence="1">
    <name>p82_LEO_62</name>
</geneLocation>
<proteinExistence type="predicted"/>
<dbReference type="Gene3D" id="3.40.630.10">
    <property type="entry name" value="Zn peptidases"/>
    <property type="match status" value="1"/>
</dbReference>
<reference evidence="1" key="1">
    <citation type="submission" date="2023-09" db="EMBL/GenBank/DDBJ databases">
        <title>Arcobacter tbilisiensis sp. nov. isolated from chicken meat in Tbilisi, Georgia.</title>
        <authorList>
            <person name="Matthias R."/>
            <person name="Zautner A.E."/>
        </authorList>
    </citation>
    <scope>NUCLEOTIDE SEQUENCE</scope>
    <source>
        <strain evidence="1">LEO 62</strain>
        <plasmid evidence="1">p82_LEO_62</plasmid>
    </source>
</reference>
<dbReference type="RefSeq" id="WP_390871708.1">
    <property type="nucleotide sequence ID" value="NZ_CP128653.1"/>
</dbReference>
<name>A0AA96DX15_9BACT</name>
<evidence type="ECO:0000313" key="1">
    <source>
        <dbReference type="EMBL" id="WNL35113.1"/>
    </source>
</evidence>